<evidence type="ECO:0000313" key="8">
    <source>
        <dbReference type="EMBL" id="AJP47388.1"/>
    </source>
</evidence>
<evidence type="ECO:0000256" key="4">
    <source>
        <dbReference type="ARBA" id="ARBA00022692"/>
    </source>
</evidence>
<keyword evidence="5 7" id="KW-1133">Transmembrane helix</keyword>
<dbReference type="RefSeq" id="WP_202635569.1">
    <property type="nucleotide sequence ID" value="NZ_CP010554.1"/>
</dbReference>
<comment type="subcellular location">
    <subcellularLocation>
        <location evidence="1">Cell membrane</location>
        <topology evidence="1">Multi-pass membrane protein</topology>
    </subcellularLocation>
</comment>
<dbReference type="GO" id="GO:0005886">
    <property type="term" value="C:plasma membrane"/>
    <property type="evidence" value="ECO:0007669"/>
    <property type="project" value="UniProtKB-SubCell"/>
</dbReference>
<gene>
    <name evidence="8" type="ORF">PG1C_00830</name>
</gene>
<proteinExistence type="inferred from homology"/>
<protein>
    <submittedName>
        <fullName evidence="8">DoxX family protein</fullName>
    </submittedName>
</protein>
<keyword evidence="9" id="KW-1185">Reference proteome</keyword>
<keyword evidence="3" id="KW-1003">Cell membrane</keyword>
<dbReference type="HOGENOM" id="CLU_058421_7_4_4"/>
<evidence type="ECO:0000256" key="2">
    <source>
        <dbReference type="ARBA" id="ARBA00006679"/>
    </source>
</evidence>
<evidence type="ECO:0000256" key="3">
    <source>
        <dbReference type="ARBA" id="ARBA00022475"/>
    </source>
</evidence>
<accession>A0A0C5J6N7</accession>
<dbReference type="Pfam" id="PF07681">
    <property type="entry name" value="DoxX"/>
    <property type="match status" value="1"/>
</dbReference>
<evidence type="ECO:0000313" key="9">
    <source>
        <dbReference type="Proteomes" id="UP000061603"/>
    </source>
</evidence>
<evidence type="ECO:0000256" key="5">
    <source>
        <dbReference type="ARBA" id="ARBA00022989"/>
    </source>
</evidence>
<dbReference type="Proteomes" id="UP000061603">
    <property type="component" value="Chromosome"/>
</dbReference>
<feature type="transmembrane region" description="Helical" evidence="7">
    <location>
        <begin position="88"/>
        <end position="106"/>
    </location>
</feature>
<dbReference type="AlphaFoldDB" id="A0A0C5J6N7"/>
<dbReference type="EMBL" id="CP010554">
    <property type="protein sequence ID" value="AJP47388.1"/>
    <property type="molecule type" value="Genomic_DNA"/>
</dbReference>
<dbReference type="InterPro" id="IPR032808">
    <property type="entry name" value="DoxX"/>
</dbReference>
<sequence length="165" mass="18592">MTRLWAVVVRLLNAVGDWLGFLGLRFLLGWEFFESGLEKYHGENWFADIQDKFPTPFNLMPVNISWSISTWFELIGGVALIVGFGTRFFAVSLFVLTVVAIVAVHWPDEWHTMMALAQGYAITDDGHGNFKLPVIFLAMLLPLIFSGPGKLSLDAWIARRFLGKA</sequence>
<organism evidence="8 9">
    <name type="scientific">Rugosibacter aromaticivorans</name>
    <dbReference type="NCBI Taxonomy" id="1565605"/>
    <lineage>
        <taxon>Bacteria</taxon>
        <taxon>Pseudomonadati</taxon>
        <taxon>Pseudomonadota</taxon>
        <taxon>Betaproteobacteria</taxon>
        <taxon>Nitrosomonadales</taxon>
        <taxon>Sterolibacteriaceae</taxon>
        <taxon>Rugosibacter</taxon>
    </lineage>
</organism>
<keyword evidence="4 7" id="KW-0812">Transmembrane</keyword>
<keyword evidence="6 7" id="KW-0472">Membrane</keyword>
<evidence type="ECO:0000256" key="7">
    <source>
        <dbReference type="SAM" id="Phobius"/>
    </source>
</evidence>
<dbReference type="PANTHER" id="PTHR33452:SF7">
    <property type="entry name" value="DOXX FAMILY PROTEIN"/>
    <property type="match status" value="1"/>
</dbReference>
<dbReference type="STRING" id="1565605.PG1C_00830"/>
<dbReference type="KEGG" id="rbu:PG1C_00830"/>
<name>A0A0C5J6N7_9PROT</name>
<reference evidence="8 9" key="1">
    <citation type="journal article" date="2015" name="Genome Announc.">
        <title>Complete Genome Sequence of a Novel Bacterium within the Family Rhodocyclaceae That Degrades Polycyclic Aromatic Hydrocarbons.</title>
        <authorList>
            <person name="Singleton D.R."/>
            <person name="Dickey A.N."/>
            <person name="Scholl E.H."/>
            <person name="Wright F.A."/>
            <person name="Aitken M.D."/>
        </authorList>
    </citation>
    <scope>NUCLEOTIDE SEQUENCE [LARGE SCALE GENOMIC DNA]</scope>
    <source>
        <strain evidence="9">PG1-Ca6</strain>
    </source>
</reference>
<comment type="similarity">
    <text evidence="2">Belongs to the DoxX family.</text>
</comment>
<evidence type="ECO:0000256" key="1">
    <source>
        <dbReference type="ARBA" id="ARBA00004651"/>
    </source>
</evidence>
<feature type="transmembrane region" description="Helical" evidence="7">
    <location>
        <begin position="134"/>
        <end position="153"/>
    </location>
</feature>
<evidence type="ECO:0000256" key="6">
    <source>
        <dbReference type="ARBA" id="ARBA00023136"/>
    </source>
</evidence>
<feature type="transmembrane region" description="Helical" evidence="7">
    <location>
        <begin position="64"/>
        <end position="81"/>
    </location>
</feature>
<dbReference type="PANTHER" id="PTHR33452">
    <property type="entry name" value="OXIDOREDUCTASE CATD-RELATED"/>
    <property type="match status" value="1"/>
</dbReference>
<dbReference type="InterPro" id="IPR051907">
    <property type="entry name" value="DoxX-like_oxidoreductase"/>
</dbReference>